<keyword evidence="6" id="KW-1185">Reference proteome</keyword>
<sequence length="487" mass="53109">MTRERAVEWVSPLLTAVNWTVLGYVVVLDLAMLLLVVTGARRLVANRRWTGAQGLDQVFASPLTPAVSILVPAHDEEAGILDMLSAALSQRYPAYEVIVVDDGSTDRTFELMAEKYQLAPVTARPTATTQVDGAVLSVHRAGTGDPLTVVRKVSVGRRSDALNAAINLARHPLICMIDADSLLEPEGLLKVARAFVEDPVNVVGAGGSIRPANGALTDRGAVIEPRLSPRWTVRIQAVEYLRSFLLSRTSWAQADAMLIISGAFGMFRRDLVVEVGGLDPLSLAEDAELVVTLQEYLRREGRPHKMVFVPETVCWTEVPETWAVLGKQRRRWSQGLAQLLWKNKRMIGNPRYGAIGVLAMPFYLVFELLGPVVELVGLLSVVVSAALGILDLGTAAVMVGFALAVGTLLAVTVVAVEEFVFHRYRRGRELAALLAAGILENVGFRQVHSWFRLRGLAAALMRREPVWTAMPRTGFTTAEPDALAPSR</sequence>
<feature type="transmembrane region" description="Helical" evidence="4">
    <location>
        <begin position="21"/>
        <end position="40"/>
    </location>
</feature>
<accession>A0A7K3WHY4</accession>
<feature type="transmembrane region" description="Helical" evidence="4">
    <location>
        <begin position="393"/>
        <end position="416"/>
    </location>
</feature>
<evidence type="ECO:0000256" key="2">
    <source>
        <dbReference type="ARBA" id="ARBA00022676"/>
    </source>
</evidence>
<evidence type="ECO:0000256" key="1">
    <source>
        <dbReference type="ARBA" id="ARBA00006739"/>
    </source>
</evidence>
<evidence type="ECO:0000313" key="5">
    <source>
        <dbReference type="EMBL" id="NEL56074.1"/>
    </source>
</evidence>
<protein>
    <submittedName>
        <fullName evidence="5">Glycosyltransferase family 2 protein</fullName>
    </submittedName>
</protein>
<keyword evidence="3 5" id="KW-0808">Transferase</keyword>
<comment type="caution">
    <text evidence="5">The sequence shown here is derived from an EMBL/GenBank/DDBJ whole genome shotgun (WGS) entry which is preliminary data.</text>
</comment>
<evidence type="ECO:0000256" key="4">
    <source>
        <dbReference type="SAM" id="Phobius"/>
    </source>
</evidence>
<reference evidence="5 6" key="1">
    <citation type="submission" date="2020-02" db="EMBL/GenBank/DDBJ databases">
        <title>The whole genome sequence of CPCC 205119.</title>
        <authorList>
            <person name="Jiang Z."/>
        </authorList>
    </citation>
    <scope>NUCLEOTIDE SEQUENCE [LARGE SCALE GENOMIC DNA]</scope>
    <source>
        <strain evidence="5 6">CPCC 205119</strain>
    </source>
</reference>
<proteinExistence type="inferred from homology"/>
<feature type="transmembrane region" description="Helical" evidence="4">
    <location>
        <begin position="352"/>
        <end position="373"/>
    </location>
</feature>
<dbReference type="Proteomes" id="UP000470470">
    <property type="component" value="Unassembled WGS sequence"/>
</dbReference>
<keyword evidence="4" id="KW-1133">Transmembrane helix</keyword>
<dbReference type="EMBL" id="JAAGWK010000029">
    <property type="protein sequence ID" value="NEL56074.1"/>
    <property type="molecule type" value="Genomic_DNA"/>
</dbReference>
<dbReference type="InterPro" id="IPR029044">
    <property type="entry name" value="Nucleotide-diphossugar_trans"/>
</dbReference>
<dbReference type="PANTHER" id="PTHR43630:SF1">
    <property type="entry name" value="POLY-BETA-1,6-N-ACETYL-D-GLUCOSAMINE SYNTHASE"/>
    <property type="match status" value="1"/>
</dbReference>
<keyword evidence="4" id="KW-0812">Transmembrane</keyword>
<comment type="similarity">
    <text evidence="1">Belongs to the glycosyltransferase 2 family.</text>
</comment>
<keyword evidence="2" id="KW-0328">Glycosyltransferase</keyword>
<dbReference type="Gene3D" id="3.90.550.10">
    <property type="entry name" value="Spore Coat Polysaccharide Biosynthesis Protein SpsA, Chain A"/>
    <property type="match status" value="1"/>
</dbReference>
<dbReference type="CDD" id="cd06423">
    <property type="entry name" value="CESA_like"/>
    <property type="match status" value="1"/>
</dbReference>
<dbReference type="GO" id="GO:0016757">
    <property type="term" value="F:glycosyltransferase activity"/>
    <property type="evidence" value="ECO:0007669"/>
    <property type="project" value="UniProtKB-KW"/>
</dbReference>
<dbReference type="PANTHER" id="PTHR43630">
    <property type="entry name" value="POLY-BETA-1,6-N-ACETYL-D-GLUCOSAMINE SYNTHASE"/>
    <property type="match status" value="1"/>
</dbReference>
<keyword evidence="4" id="KW-0472">Membrane</keyword>
<dbReference type="AlphaFoldDB" id="A0A7K3WHY4"/>
<dbReference type="RefSeq" id="WP_152729281.1">
    <property type="nucleotide sequence ID" value="NZ_JAABOZ010000003.1"/>
</dbReference>
<evidence type="ECO:0000256" key="3">
    <source>
        <dbReference type="ARBA" id="ARBA00022679"/>
    </source>
</evidence>
<dbReference type="Pfam" id="PF13641">
    <property type="entry name" value="Glyco_tranf_2_3"/>
    <property type="match status" value="1"/>
</dbReference>
<name>A0A7K3WHY4_9ACTN</name>
<dbReference type="SUPFAM" id="SSF53448">
    <property type="entry name" value="Nucleotide-diphospho-sugar transferases"/>
    <property type="match status" value="1"/>
</dbReference>
<gene>
    <name evidence="5" type="ORF">G1H19_19040</name>
</gene>
<organism evidence="5 6">
    <name type="scientific">Goekera deserti</name>
    <dbReference type="NCBI Taxonomy" id="2497753"/>
    <lineage>
        <taxon>Bacteria</taxon>
        <taxon>Bacillati</taxon>
        <taxon>Actinomycetota</taxon>
        <taxon>Actinomycetes</taxon>
        <taxon>Geodermatophilales</taxon>
        <taxon>Geodermatophilaceae</taxon>
        <taxon>Goekera</taxon>
    </lineage>
</organism>
<evidence type="ECO:0000313" key="6">
    <source>
        <dbReference type="Proteomes" id="UP000470470"/>
    </source>
</evidence>